<evidence type="ECO:0000313" key="1">
    <source>
        <dbReference type="EMBL" id="ASR76226.1"/>
    </source>
</evidence>
<name>A0A222YXM0_9CAUD</name>
<dbReference type="Proteomes" id="UP000221247">
    <property type="component" value="Segment"/>
</dbReference>
<dbReference type="GeneID" id="54981513"/>
<reference evidence="1 2" key="1">
    <citation type="submission" date="2017-06" db="EMBL/GenBank/DDBJ databases">
        <authorList>
            <person name="Kim H.J."/>
            <person name="Triplett B.A."/>
        </authorList>
    </citation>
    <scope>NUCLEOTIDE SEQUENCE [LARGE SCALE GENOMIC DNA]</scope>
</reference>
<protein>
    <submittedName>
        <fullName evidence="1">Uncharacterized protein</fullName>
    </submittedName>
</protein>
<keyword evidence="2" id="KW-1185">Reference proteome</keyword>
<dbReference type="KEGG" id="vg:54981513"/>
<dbReference type="RefSeq" id="YP_009791339.1">
    <property type="nucleotide sequence ID" value="NC_047838.1"/>
</dbReference>
<evidence type="ECO:0000313" key="2">
    <source>
        <dbReference type="Proteomes" id="UP000221247"/>
    </source>
</evidence>
<organism evidence="1 2">
    <name type="scientific">Synechococcus phage Bellamy</name>
    <dbReference type="NCBI Taxonomy" id="2023996"/>
    <lineage>
        <taxon>Viruses</taxon>
        <taxon>Duplodnaviria</taxon>
        <taxon>Heunggongvirae</taxon>
        <taxon>Uroviricota</taxon>
        <taxon>Caudoviricetes</taxon>
        <taxon>Pantevenvirales</taxon>
        <taxon>Kyanoviridae</taxon>
        <taxon>Bellamyvirus</taxon>
        <taxon>Bellamyvirus bellamy</taxon>
    </lineage>
</organism>
<dbReference type="EMBL" id="MF351863">
    <property type="protein sequence ID" value="ASR76226.1"/>
    <property type="molecule type" value="Genomic_DNA"/>
</dbReference>
<sequence length="75" mass="9068">MKETVDIVNHIREWAVDQVESKDDFDEIADRFALIEEYKEWFNLEDDLEIVSLDQIKEDEYNDFVDYMNDGMERG</sequence>
<accession>A0A222YXM0</accession>
<proteinExistence type="predicted"/>
<gene>
    <name evidence="1" type="primary">183</name>
    <name evidence="1" type="ORF">PBI_BELLAMY_183</name>
</gene>